<accession>A0A8S5S7X5</accession>
<dbReference type="InterPro" id="IPR006949">
    <property type="entry name" value="Barrel_Baseplate_J-like"/>
</dbReference>
<organism evidence="3">
    <name type="scientific">Siphoviridae sp. ctLnP14</name>
    <dbReference type="NCBI Taxonomy" id="2827851"/>
    <lineage>
        <taxon>Viruses</taxon>
        <taxon>Duplodnaviria</taxon>
        <taxon>Heunggongvirae</taxon>
        <taxon>Uroviricota</taxon>
        <taxon>Caudoviricetes</taxon>
    </lineage>
</organism>
<dbReference type="Pfam" id="PF04865">
    <property type="entry name" value="Baseplate_J"/>
    <property type="match status" value="1"/>
</dbReference>
<feature type="domain" description="Baseplate protein J-like barrel" evidence="1">
    <location>
        <begin position="84"/>
        <end position="140"/>
    </location>
</feature>
<evidence type="ECO:0000259" key="1">
    <source>
        <dbReference type="Pfam" id="PF04865"/>
    </source>
</evidence>
<evidence type="ECO:0000313" key="3">
    <source>
        <dbReference type="EMBL" id="DAF47049.1"/>
    </source>
</evidence>
<name>A0A8S5S7X5_9CAUD</name>
<proteinExistence type="predicted"/>
<dbReference type="InterPro" id="IPR052399">
    <property type="entry name" value="Phage_Baseplate_Assmbl_Protein"/>
</dbReference>
<dbReference type="PANTHER" id="PTHR37829">
    <property type="entry name" value="PHAGE-LIKE ELEMENT PBSX PROTEIN XKDT"/>
    <property type="match status" value="1"/>
</dbReference>
<sequence>MYENQTMETILGRMLSRVEGDIDKQEGSLLHTSNALTAIELSTLYTELDWILRQAFTDTADREFVIMRAKDRGIIPESATKAILKVTSTPSEVEIPIGERFTGDTANYKVIEKISSGFYKVECEEPGTVGNRAYGKIIPIGYIDKLEEVNISELLIPGEDEESTDSLRERFFNSYKSVSFGGNRDDYIEKVLAIQGVGACRVNRPLPYGVSPSDIELPEGFDDFTANIDGRYFEIQAWMMTVGALIKEKKLSAGGTVEVKVLDTTYSKASAELIKLVQEKIDPSPSGEGYGLAPIGHSVSVGTPEEKIINLSGRFTFASGYSFAALSSQIREAVEKYMLELRKAWQKENAIIRHVQITSRLLAVEGIVDIKETRINGSKDNLALSASYIPVLGTVSEE</sequence>
<reference evidence="3" key="1">
    <citation type="journal article" date="2021" name="Proc. Natl. Acad. Sci. U.S.A.">
        <title>A Catalog of Tens of Thousands of Viruses from Human Metagenomes Reveals Hidden Associations with Chronic Diseases.</title>
        <authorList>
            <person name="Tisza M.J."/>
            <person name="Buck C.B."/>
        </authorList>
    </citation>
    <scope>NUCLEOTIDE SEQUENCE</scope>
    <source>
        <strain evidence="3">CtLnP14</strain>
    </source>
</reference>
<dbReference type="EMBL" id="BK032550">
    <property type="protein sequence ID" value="DAF47049.1"/>
    <property type="molecule type" value="Genomic_DNA"/>
</dbReference>
<dbReference type="PANTHER" id="PTHR37829:SF3">
    <property type="entry name" value="PROTEIN JAYE-RELATED"/>
    <property type="match status" value="1"/>
</dbReference>
<dbReference type="InterPro" id="IPR058530">
    <property type="entry name" value="Baseplate_J-like_C"/>
</dbReference>
<protein>
    <submittedName>
        <fullName evidence="3">Baseplate J like protein</fullName>
    </submittedName>
</protein>
<dbReference type="Pfam" id="PF26079">
    <property type="entry name" value="Baseplate_J_C"/>
    <property type="match status" value="1"/>
</dbReference>
<feature type="domain" description="Baseplate J-like C-terminal" evidence="2">
    <location>
        <begin position="309"/>
        <end position="396"/>
    </location>
</feature>
<evidence type="ECO:0000259" key="2">
    <source>
        <dbReference type="Pfam" id="PF26079"/>
    </source>
</evidence>